<protein>
    <submittedName>
        <fullName evidence="3">Subtilisin-like protease</fullName>
    </submittedName>
</protein>
<dbReference type="GO" id="GO:0008233">
    <property type="term" value="F:peptidase activity"/>
    <property type="evidence" value="ECO:0007669"/>
    <property type="project" value="UniProtKB-KW"/>
</dbReference>
<evidence type="ECO:0000256" key="1">
    <source>
        <dbReference type="ARBA" id="ARBA00023180"/>
    </source>
</evidence>
<keyword evidence="4" id="KW-1185">Reference proteome</keyword>
<proteinExistence type="predicted"/>
<dbReference type="Pfam" id="PF17766">
    <property type="entry name" value="fn3_6"/>
    <property type="match status" value="1"/>
</dbReference>
<dbReference type="InterPro" id="IPR041469">
    <property type="entry name" value="Subtilisin-like_FN3"/>
</dbReference>
<name>A0A392SVQ3_9FABA</name>
<evidence type="ECO:0000313" key="3">
    <source>
        <dbReference type="EMBL" id="MCI51936.1"/>
    </source>
</evidence>
<comment type="caution">
    <text evidence="3">The sequence shown here is derived from an EMBL/GenBank/DDBJ whole genome shotgun (WGS) entry which is preliminary data.</text>
</comment>
<reference evidence="3 4" key="1">
    <citation type="journal article" date="2018" name="Front. Plant Sci.">
        <title>Red Clover (Trifolium pratense) and Zigzag Clover (T. medium) - A Picture of Genomic Similarities and Differences.</title>
        <authorList>
            <person name="Dluhosova J."/>
            <person name="Istvanek J."/>
            <person name="Nedelnik J."/>
            <person name="Repkova J."/>
        </authorList>
    </citation>
    <scope>NUCLEOTIDE SEQUENCE [LARGE SCALE GENOMIC DNA]</scope>
    <source>
        <strain evidence="4">cv. 10/8</strain>
        <tissue evidence="3">Leaf</tissue>
    </source>
</reference>
<keyword evidence="3" id="KW-0645">Protease</keyword>
<sequence length="98" mass="10704">GYQDYLGFLCTTPGIDVHEIRNYTHVPCNNTMGKPSNLNTPSITISHLVGTQAVHRTVTNVAEEETYVITARMEPSVAIEVNPPAMTINAGTSRQFTV</sequence>
<keyword evidence="3" id="KW-0378">Hydrolase</keyword>
<feature type="domain" description="Subtilisin-like protease fibronectin type-III" evidence="2">
    <location>
        <begin position="37"/>
        <end position="98"/>
    </location>
</feature>
<feature type="non-terminal residue" evidence="3">
    <location>
        <position position="98"/>
    </location>
</feature>
<evidence type="ECO:0000259" key="2">
    <source>
        <dbReference type="Pfam" id="PF17766"/>
    </source>
</evidence>
<dbReference type="GO" id="GO:0006508">
    <property type="term" value="P:proteolysis"/>
    <property type="evidence" value="ECO:0007669"/>
    <property type="project" value="UniProtKB-KW"/>
</dbReference>
<accession>A0A392SVQ3</accession>
<keyword evidence="1" id="KW-0325">Glycoprotein</keyword>
<dbReference type="Gene3D" id="2.60.40.2310">
    <property type="match status" value="1"/>
</dbReference>
<organism evidence="3 4">
    <name type="scientific">Trifolium medium</name>
    <dbReference type="NCBI Taxonomy" id="97028"/>
    <lineage>
        <taxon>Eukaryota</taxon>
        <taxon>Viridiplantae</taxon>
        <taxon>Streptophyta</taxon>
        <taxon>Embryophyta</taxon>
        <taxon>Tracheophyta</taxon>
        <taxon>Spermatophyta</taxon>
        <taxon>Magnoliopsida</taxon>
        <taxon>eudicotyledons</taxon>
        <taxon>Gunneridae</taxon>
        <taxon>Pentapetalae</taxon>
        <taxon>rosids</taxon>
        <taxon>fabids</taxon>
        <taxon>Fabales</taxon>
        <taxon>Fabaceae</taxon>
        <taxon>Papilionoideae</taxon>
        <taxon>50 kb inversion clade</taxon>
        <taxon>NPAAA clade</taxon>
        <taxon>Hologalegina</taxon>
        <taxon>IRL clade</taxon>
        <taxon>Trifolieae</taxon>
        <taxon>Trifolium</taxon>
    </lineage>
</organism>
<dbReference type="EMBL" id="LXQA010439585">
    <property type="protein sequence ID" value="MCI51936.1"/>
    <property type="molecule type" value="Genomic_DNA"/>
</dbReference>
<dbReference type="Proteomes" id="UP000265520">
    <property type="component" value="Unassembled WGS sequence"/>
</dbReference>
<feature type="non-terminal residue" evidence="3">
    <location>
        <position position="1"/>
    </location>
</feature>
<dbReference type="AlphaFoldDB" id="A0A392SVQ3"/>
<evidence type="ECO:0000313" key="4">
    <source>
        <dbReference type="Proteomes" id="UP000265520"/>
    </source>
</evidence>